<reference evidence="2" key="1">
    <citation type="journal article" date="2019" name="Int. J. Syst. Evol. Microbiol.">
        <title>The Global Catalogue of Microorganisms (GCM) 10K type strain sequencing project: providing services to taxonomists for standard genome sequencing and annotation.</title>
        <authorList>
            <consortium name="The Broad Institute Genomics Platform"/>
            <consortium name="The Broad Institute Genome Sequencing Center for Infectious Disease"/>
            <person name="Wu L."/>
            <person name="Ma J."/>
        </authorList>
    </citation>
    <scope>NUCLEOTIDE SEQUENCE [LARGE SCALE GENOMIC DNA]</scope>
    <source>
        <strain evidence="2">JCM 3338</strain>
    </source>
</reference>
<evidence type="ECO:0000313" key="2">
    <source>
        <dbReference type="Proteomes" id="UP001597402"/>
    </source>
</evidence>
<comment type="caution">
    <text evidence="1">The sequence shown here is derived from an EMBL/GenBank/DDBJ whole genome shotgun (WGS) entry which is preliminary data.</text>
</comment>
<dbReference type="RefSeq" id="WP_376879511.1">
    <property type="nucleotide sequence ID" value="NZ_JBHUHP010000027.1"/>
</dbReference>
<protein>
    <recommendedName>
        <fullName evidence="3">DUF222 domain-containing protein</fullName>
    </recommendedName>
</protein>
<dbReference type="EMBL" id="JBHUHP010000027">
    <property type="protein sequence ID" value="MFD2093660.1"/>
    <property type="molecule type" value="Genomic_DNA"/>
</dbReference>
<name>A0ABW4XDZ2_9ACTN</name>
<dbReference type="Proteomes" id="UP001597402">
    <property type="component" value="Unassembled WGS sequence"/>
</dbReference>
<gene>
    <name evidence="1" type="ORF">ACFSHS_19025</name>
</gene>
<organism evidence="1 2">
    <name type="scientific">Blastococcus deserti</name>
    <dbReference type="NCBI Taxonomy" id="2259033"/>
    <lineage>
        <taxon>Bacteria</taxon>
        <taxon>Bacillati</taxon>
        <taxon>Actinomycetota</taxon>
        <taxon>Actinomycetes</taxon>
        <taxon>Geodermatophilales</taxon>
        <taxon>Geodermatophilaceae</taxon>
        <taxon>Blastococcus</taxon>
    </lineage>
</organism>
<sequence>MAETETPEPGDRSLLRRIADVAPAVAASTITGGADLALFGSPSVGAMTPLAEVVVEKVVEARLKRQQRMLEQAAEQVGGVDRFAKLATADDGRLELTARSIEAARRTTREEKIRALARVLANGVDGHASIDYSQILAGAIDSIEGPHIQVLAMVRDHANTQGGDFPPPDRAMSMTLETGIIAARMKSDMAVVGSVLQALSRQNLIEPVQGGLTYEQWGGADRWAITQLGRQCLTLLEAA</sequence>
<evidence type="ECO:0008006" key="3">
    <source>
        <dbReference type="Google" id="ProtNLM"/>
    </source>
</evidence>
<proteinExistence type="predicted"/>
<accession>A0ABW4XDZ2</accession>
<keyword evidence="2" id="KW-1185">Reference proteome</keyword>
<evidence type="ECO:0000313" key="1">
    <source>
        <dbReference type="EMBL" id="MFD2093660.1"/>
    </source>
</evidence>